<sequence length="444" mass="50870">MYLLVDTLKCKRSNTFLPSQIVFDVQLWNDDVATAASNALLRKRGAEVSPDDIQLIPISKMLLRLKSNYASMNGHRVSTDNDMITLSNYRRDDQQFSLNIDSDDTCEMAAAYFHSDPERLKKMVTIEVQLSFVHATSRTITVNQKHVTNGTLYRILHNMNPTDGLRWLSASDLTLFAQKITIDVMSTEVVEPYYYISESEQLIMEKNIEQSISQAENSRSVSVNWDLVYWPTDRVRPDRALDYLKFMFHYDENVDLFTMNPGDPSNQVEDLEEYNKMRCAIKVTLNKVFQLRKSYINDAEGIDADTFSTDTLTPEFVPPTDSSIHIITTIQPRLPSSQRYNLTKKNINYVLNQSEMGADVTALNELKAETVTNSNQLPVQLNTVRDRPTVLLIAHDNKILKKGVSPPTPIEEILAMGTRYNIYDVTFDCKQERIFWSAYNGSHE</sequence>
<proteinExistence type="predicted"/>
<dbReference type="Proteomes" id="UP000887566">
    <property type="component" value="Unplaced"/>
</dbReference>
<reference evidence="2" key="1">
    <citation type="submission" date="2022-11" db="UniProtKB">
        <authorList>
            <consortium name="WormBaseParasite"/>
        </authorList>
    </citation>
    <scope>IDENTIFICATION</scope>
</reference>
<dbReference type="WBParaSite" id="PSAMB.scaffold1249size33851.g11921.t1">
    <property type="protein sequence ID" value="PSAMB.scaffold1249size33851.g11921.t1"/>
    <property type="gene ID" value="PSAMB.scaffold1249size33851.g11921"/>
</dbReference>
<keyword evidence="1" id="KW-1185">Reference proteome</keyword>
<organism evidence="1 2">
    <name type="scientific">Plectus sambesii</name>
    <dbReference type="NCBI Taxonomy" id="2011161"/>
    <lineage>
        <taxon>Eukaryota</taxon>
        <taxon>Metazoa</taxon>
        <taxon>Ecdysozoa</taxon>
        <taxon>Nematoda</taxon>
        <taxon>Chromadorea</taxon>
        <taxon>Plectida</taxon>
        <taxon>Plectina</taxon>
        <taxon>Plectoidea</taxon>
        <taxon>Plectidae</taxon>
        <taxon>Plectus</taxon>
    </lineage>
</organism>
<evidence type="ECO:0000313" key="2">
    <source>
        <dbReference type="WBParaSite" id="PSAMB.scaffold1249size33851.g11921.t1"/>
    </source>
</evidence>
<protein>
    <submittedName>
        <fullName evidence="2">Uncharacterized protein</fullName>
    </submittedName>
</protein>
<name>A0A914UTJ6_9BILA</name>
<accession>A0A914UTJ6</accession>
<evidence type="ECO:0000313" key="1">
    <source>
        <dbReference type="Proteomes" id="UP000887566"/>
    </source>
</evidence>
<dbReference type="AlphaFoldDB" id="A0A914UTJ6"/>